<protein>
    <recommendedName>
        <fullName evidence="3">Lipoprotein</fullName>
    </recommendedName>
</protein>
<sequence>MAVGDVIASAPAPGAPRGVLAKVTRVVGRTGHGTEVATAPATLDALLGDATAHGTVPVDPSSVTVEPLAPKVKVSWARNGGLRFGPHGAKLPLGTLRLDVGAALPTPPGGPVSAEASAAGYVQLTPEVDFSYEGSKDSKGGKGSKGGGVGGASLTLAGDWSSQWELKGRAAASTEAKPLRVPFAKLHADPVVQVGPVPVVVNLDLTCYLQIDADGKAAVDVKQDLKGDFAVGGSYRQASGWAPIAEARMHSTPVRATVAAAGKVKAGLGAEAGIGLYGSLGVTATVAPYLRADVAGSATAATDGTASATGRWSAFGGVDLSGALRAHLDIFGTPVLERRVPLGPLNREWKLAEGEGTVRRTPAGAWH</sequence>
<evidence type="ECO:0008006" key="3">
    <source>
        <dbReference type="Google" id="ProtNLM"/>
    </source>
</evidence>
<gene>
    <name evidence="1" type="ORF">GCM10010211_30000</name>
</gene>
<dbReference type="Proteomes" id="UP000654471">
    <property type="component" value="Unassembled WGS sequence"/>
</dbReference>
<keyword evidence="2" id="KW-1185">Reference proteome</keyword>
<dbReference type="EMBL" id="BMRP01000009">
    <property type="protein sequence ID" value="GGU63060.1"/>
    <property type="molecule type" value="Genomic_DNA"/>
</dbReference>
<evidence type="ECO:0000313" key="1">
    <source>
        <dbReference type="EMBL" id="GGU63060.1"/>
    </source>
</evidence>
<reference evidence="2" key="1">
    <citation type="journal article" date="2019" name="Int. J. Syst. Evol. Microbiol.">
        <title>The Global Catalogue of Microorganisms (GCM) 10K type strain sequencing project: providing services to taxonomists for standard genome sequencing and annotation.</title>
        <authorList>
            <consortium name="The Broad Institute Genomics Platform"/>
            <consortium name="The Broad Institute Genome Sequencing Center for Infectious Disease"/>
            <person name="Wu L."/>
            <person name="Ma J."/>
        </authorList>
    </citation>
    <scope>NUCLEOTIDE SEQUENCE [LARGE SCALE GENOMIC DNA]</scope>
    <source>
        <strain evidence="2">JCM 3399</strain>
    </source>
</reference>
<proteinExistence type="predicted"/>
<evidence type="ECO:0000313" key="2">
    <source>
        <dbReference type="Proteomes" id="UP000654471"/>
    </source>
</evidence>
<comment type="caution">
    <text evidence="1">The sequence shown here is derived from an EMBL/GenBank/DDBJ whole genome shotgun (WGS) entry which is preliminary data.</text>
</comment>
<dbReference type="RefSeq" id="WP_308427650.1">
    <property type="nucleotide sequence ID" value="NZ_BMRP01000009.1"/>
</dbReference>
<name>A0ABQ2V2K9_9ACTN</name>
<organism evidence="1 2">
    <name type="scientific">Streptomyces albospinus</name>
    <dbReference type="NCBI Taxonomy" id="285515"/>
    <lineage>
        <taxon>Bacteria</taxon>
        <taxon>Bacillati</taxon>
        <taxon>Actinomycetota</taxon>
        <taxon>Actinomycetes</taxon>
        <taxon>Kitasatosporales</taxon>
        <taxon>Streptomycetaceae</taxon>
        <taxon>Streptomyces</taxon>
    </lineage>
</organism>
<accession>A0ABQ2V2K9</accession>